<feature type="transmembrane region" description="Helical" evidence="12">
    <location>
        <begin position="161"/>
        <end position="179"/>
    </location>
</feature>
<dbReference type="GeneID" id="106156173"/>
<keyword evidence="9 12" id="KW-0472">Membrane</keyword>
<dbReference type="GO" id="GO:0005789">
    <property type="term" value="C:endoplasmic reticulum membrane"/>
    <property type="evidence" value="ECO:0007669"/>
    <property type="project" value="TreeGrafter"/>
</dbReference>
<dbReference type="PANTHER" id="PTHR11157">
    <property type="entry name" value="FATTY ACID ACYL TRANSFERASE-RELATED"/>
    <property type="match status" value="1"/>
</dbReference>
<comment type="similarity">
    <text evidence="2 12">Belongs to the ELO family.</text>
</comment>
<dbReference type="Proteomes" id="UP000085678">
    <property type="component" value="Unplaced"/>
</dbReference>
<keyword evidence="7 12" id="KW-1133">Transmembrane helix</keyword>
<evidence type="ECO:0000313" key="13">
    <source>
        <dbReference type="Proteomes" id="UP000085678"/>
    </source>
</evidence>
<feature type="transmembrane region" description="Helical" evidence="12">
    <location>
        <begin position="109"/>
        <end position="127"/>
    </location>
</feature>
<dbReference type="OrthoDB" id="434092at2759"/>
<feature type="transmembrane region" description="Helical" evidence="12">
    <location>
        <begin position="32"/>
        <end position="50"/>
    </location>
</feature>
<evidence type="ECO:0000256" key="11">
    <source>
        <dbReference type="ARBA" id="ARBA00047375"/>
    </source>
</evidence>
<evidence type="ECO:0000256" key="2">
    <source>
        <dbReference type="ARBA" id="ARBA00007263"/>
    </source>
</evidence>
<keyword evidence="6 12" id="KW-0276">Fatty acid metabolism</keyword>
<reference evidence="14" key="1">
    <citation type="submission" date="2025-08" db="UniProtKB">
        <authorList>
            <consortium name="RefSeq"/>
        </authorList>
    </citation>
    <scope>IDENTIFICATION</scope>
    <source>
        <tissue evidence="14">Gonads</tissue>
    </source>
</reference>
<dbReference type="PANTHER" id="PTHR11157:SF134">
    <property type="entry name" value="ELONGATION OF FATTY ACIDS PROTEIN 1-RELATED"/>
    <property type="match status" value="1"/>
</dbReference>
<dbReference type="GO" id="GO:0034625">
    <property type="term" value="P:fatty acid elongation, monounsaturated fatty acid"/>
    <property type="evidence" value="ECO:0007669"/>
    <property type="project" value="TreeGrafter"/>
</dbReference>
<keyword evidence="3 12" id="KW-0444">Lipid biosynthesis</keyword>
<dbReference type="GO" id="GO:0042761">
    <property type="term" value="P:very long-chain fatty acid biosynthetic process"/>
    <property type="evidence" value="ECO:0007669"/>
    <property type="project" value="TreeGrafter"/>
</dbReference>
<name>A0A1S3HKW3_LINAN</name>
<dbReference type="GO" id="GO:0030148">
    <property type="term" value="P:sphingolipid biosynthetic process"/>
    <property type="evidence" value="ECO:0007669"/>
    <property type="project" value="TreeGrafter"/>
</dbReference>
<dbReference type="GO" id="GO:0034626">
    <property type="term" value="P:fatty acid elongation, polyunsaturated fatty acid"/>
    <property type="evidence" value="ECO:0007669"/>
    <property type="project" value="TreeGrafter"/>
</dbReference>
<dbReference type="AlphaFoldDB" id="A0A1S3HKW3"/>
<evidence type="ECO:0000256" key="7">
    <source>
        <dbReference type="ARBA" id="ARBA00022989"/>
    </source>
</evidence>
<dbReference type="PROSITE" id="PS01188">
    <property type="entry name" value="ELO"/>
    <property type="match status" value="1"/>
</dbReference>
<sequence length="252" mass="29207">MASEADVGLGNESSIGAGSVQLKGYMNFINKVLHLPSMPIFCVYIILVVFRSKWQQNTKPLTLRPVLVVYNLVCCLLSSVTLLGFMYGLLHSPHIYDKSPSHLLAPFYFTYWITKTIELLDTVFMILRHKQRQISFLHVYHHSSMLLLSDFAYRYVPWPAIAPILAINSFVHVVLYFYYGMTAWHPNISLEWKKNLTQLQILQFFIDFVFAGVGYVYHGFCIYGFLYGLGMTSLFMNFYHKAYIHKRPAKSE</sequence>
<gene>
    <name evidence="14" type="primary">LOC106156173</name>
</gene>
<accession>A0A1S3HKW3</accession>
<dbReference type="InParanoid" id="A0A1S3HKW3"/>
<keyword evidence="10 12" id="KW-0275">Fatty acid biosynthesis</keyword>
<evidence type="ECO:0000256" key="12">
    <source>
        <dbReference type="RuleBase" id="RU361115"/>
    </source>
</evidence>
<evidence type="ECO:0000313" key="14">
    <source>
        <dbReference type="RefSeq" id="XP_013386750.1"/>
    </source>
</evidence>
<dbReference type="EC" id="2.3.1.199" evidence="12"/>
<comment type="catalytic activity">
    <reaction evidence="11 12">
        <text>a very-long-chain acyl-CoA + malonyl-CoA + H(+) = a very-long-chain 3-oxoacyl-CoA + CO2 + CoA</text>
        <dbReference type="Rhea" id="RHEA:32727"/>
        <dbReference type="ChEBI" id="CHEBI:15378"/>
        <dbReference type="ChEBI" id="CHEBI:16526"/>
        <dbReference type="ChEBI" id="CHEBI:57287"/>
        <dbReference type="ChEBI" id="CHEBI:57384"/>
        <dbReference type="ChEBI" id="CHEBI:90725"/>
        <dbReference type="ChEBI" id="CHEBI:90736"/>
        <dbReference type="EC" id="2.3.1.199"/>
    </reaction>
</comment>
<proteinExistence type="inferred from homology"/>
<evidence type="ECO:0000256" key="10">
    <source>
        <dbReference type="ARBA" id="ARBA00023160"/>
    </source>
</evidence>
<dbReference type="Pfam" id="PF01151">
    <property type="entry name" value="ELO"/>
    <property type="match status" value="1"/>
</dbReference>
<dbReference type="GO" id="GO:0009922">
    <property type="term" value="F:fatty acid elongase activity"/>
    <property type="evidence" value="ECO:0007669"/>
    <property type="project" value="UniProtKB-EC"/>
</dbReference>
<comment type="subcellular location">
    <subcellularLocation>
        <location evidence="1">Membrane</location>
        <topology evidence="1">Multi-pass membrane protein</topology>
    </subcellularLocation>
</comment>
<evidence type="ECO:0000256" key="9">
    <source>
        <dbReference type="ARBA" id="ARBA00023136"/>
    </source>
</evidence>
<evidence type="ECO:0000256" key="5">
    <source>
        <dbReference type="ARBA" id="ARBA00022692"/>
    </source>
</evidence>
<dbReference type="KEGG" id="lak:106156173"/>
<keyword evidence="8 12" id="KW-0443">Lipid metabolism</keyword>
<keyword evidence="13" id="KW-1185">Reference proteome</keyword>
<feature type="transmembrane region" description="Helical" evidence="12">
    <location>
        <begin position="62"/>
        <end position="89"/>
    </location>
</feature>
<dbReference type="InterPro" id="IPR002076">
    <property type="entry name" value="ELO_fam"/>
</dbReference>
<evidence type="ECO:0000256" key="8">
    <source>
        <dbReference type="ARBA" id="ARBA00023098"/>
    </source>
</evidence>
<dbReference type="RefSeq" id="XP_013386750.1">
    <property type="nucleotide sequence ID" value="XM_013531296.1"/>
</dbReference>
<evidence type="ECO:0000256" key="3">
    <source>
        <dbReference type="ARBA" id="ARBA00022516"/>
    </source>
</evidence>
<protein>
    <recommendedName>
        <fullName evidence="12">Elongation of very long chain fatty acids protein</fullName>
        <ecNumber evidence="12">2.3.1.199</ecNumber>
    </recommendedName>
    <alternativeName>
        <fullName evidence="12">Very-long-chain 3-oxoacyl-CoA synthase</fullName>
    </alternativeName>
</protein>
<keyword evidence="5 12" id="KW-0812">Transmembrane</keyword>
<evidence type="ECO:0000256" key="6">
    <source>
        <dbReference type="ARBA" id="ARBA00022832"/>
    </source>
</evidence>
<keyword evidence="4 12" id="KW-0808">Transferase</keyword>
<dbReference type="InterPro" id="IPR030457">
    <property type="entry name" value="ELO_CS"/>
</dbReference>
<organism evidence="13 14">
    <name type="scientific">Lingula anatina</name>
    <name type="common">Brachiopod</name>
    <name type="synonym">Lingula unguis</name>
    <dbReference type="NCBI Taxonomy" id="7574"/>
    <lineage>
        <taxon>Eukaryota</taxon>
        <taxon>Metazoa</taxon>
        <taxon>Spiralia</taxon>
        <taxon>Lophotrochozoa</taxon>
        <taxon>Brachiopoda</taxon>
        <taxon>Linguliformea</taxon>
        <taxon>Lingulata</taxon>
        <taxon>Lingulida</taxon>
        <taxon>Linguloidea</taxon>
        <taxon>Lingulidae</taxon>
        <taxon>Lingula</taxon>
    </lineage>
</organism>
<evidence type="ECO:0000256" key="1">
    <source>
        <dbReference type="ARBA" id="ARBA00004141"/>
    </source>
</evidence>
<dbReference type="GO" id="GO:0019367">
    <property type="term" value="P:fatty acid elongation, saturated fatty acid"/>
    <property type="evidence" value="ECO:0007669"/>
    <property type="project" value="TreeGrafter"/>
</dbReference>
<feature type="transmembrane region" description="Helical" evidence="12">
    <location>
        <begin position="222"/>
        <end position="240"/>
    </location>
</feature>
<evidence type="ECO:0000256" key="4">
    <source>
        <dbReference type="ARBA" id="ARBA00022679"/>
    </source>
</evidence>